<dbReference type="InterPro" id="IPR050212">
    <property type="entry name" value="Ntdp-like"/>
</dbReference>
<evidence type="ECO:0000313" key="3">
    <source>
        <dbReference type="EMBL" id="SDE02301.1"/>
    </source>
</evidence>
<dbReference type="GO" id="GO:0016787">
    <property type="term" value="F:hydrolase activity"/>
    <property type="evidence" value="ECO:0007669"/>
    <property type="project" value="UniProtKB-KW"/>
</dbReference>
<reference evidence="3 4" key="1">
    <citation type="submission" date="2016-10" db="EMBL/GenBank/DDBJ databases">
        <authorList>
            <person name="de Groot N.N."/>
        </authorList>
    </citation>
    <scope>NUCLEOTIDE SEQUENCE [LARGE SCALE GENOMIC DNA]</scope>
    <source>
        <strain evidence="3 4">CGMCC 4.6858</strain>
    </source>
</reference>
<evidence type="ECO:0000313" key="4">
    <source>
        <dbReference type="Proteomes" id="UP000199034"/>
    </source>
</evidence>
<sequence length="163" mass="18163">MSKWGDRPHWEFDATFLGADEHGDWIGVPAGTHHARPGAQFDSEVDSVTLAPRGSPWCATFNAPGSWCTVYVDMTTPPYWDGATLRAVDLDLDVIRGSDKMVWVDDEDEFAEHQVSLGYPPEIVMIAEASRDAVRDAVRRQQPPFDLATPQAWLRRVAGLSPR</sequence>
<dbReference type="PANTHER" id="PTHR39159">
    <property type="match status" value="1"/>
</dbReference>
<dbReference type="Proteomes" id="UP000199034">
    <property type="component" value="Unassembled WGS sequence"/>
</dbReference>
<evidence type="ECO:0000256" key="1">
    <source>
        <dbReference type="ARBA" id="ARBA00022801"/>
    </source>
</evidence>
<dbReference type="SUPFAM" id="SSF159234">
    <property type="entry name" value="FomD-like"/>
    <property type="match status" value="1"/>
</dbReference>
<accession>A0A1G6ZIH5</accession>
<name>A0A1G6ZIH5_9ACTN</name>
<dbReference type="AlphaFoldDB" id="A0A1G6ZIH5"/>
<dbReference type="Pfam" id="PF04167">
    <property type="entry name" value="DUF402"/>
    <property type="match status" value="1"/>
</dbReference>
<gene>
    <name evidence="3" type="ORF">SAMN05421872_113160</name>
</gene>
<feature type="domain" description="DUF402" evidence="2">
    <location>
        <begin position="36"/>
        <end position="141"/>
    </location>
</feature>
<dbReference type="RefSeq" id="WP_170867190.1">
    <property type="nucleotide sequence ID" value="NZ_FMZM01000013.1"/>
</dbReference>
<dbReference type="Gene3D" id="2.40.380.10">
    <property type="entry name" value="FomD-like"/>
    <property type="match status" value="1"/>
</dbReference>
<dbReference type="InterPro" id="IPR007295">
    <property type="entry name" value="DUF402"/>
</dbReference>
<protein>
    <recommendedName>
        <fullName evidence="2">DUF402 domain-containing protein</fullName>
    </recommendedName>
</protein>
<dbReference type="STRING" id="1045774.SAMN05421872_113160"/>
<keyword evidence="4" id="KW-1185">Reference proteome</keyword>
<dbReference type="InterPro" id="IPR035930">
    <property type="entry name" value="FomD-like_sf"/>
</dbReference>
<proteinExistence type="predicted"/>
<organism evidence="3 4">
    <name type="scientific">Nocardioides lianchengensis</name>
    <dbReference type="NCBI Taxonomy" id="1045774"/>
    <lineage>
        <taxon>Bacteria</taxon>
        <taxon>Bacillati</taxon>
        <taxon>Actinomycetota</taxon>
        <taxon>Actinomycetes</taxon>
        <taxon>Propionibacteriales</taxon>
        <taxon>Nocardioidaceae</taxon>
        <taxon>Nocardioides</taxon>
    </lineage>
</organism>
<keyword evidence="1" id="KW-0378">Hydrolase</keyword>
<evidence type="ECO:0000259" key="2">
    <source>
        <dbReference type="Pfam" id="PF04167"/>
    </source>
</evidence>
<dbReference type="EMBL" id="FMZM01000013">
    <property type="protein sequence ID" value="SDE02301.1"/>
    <property type="molecule type" value="Genomic_DNA"/>
</dbReference>
<dbReference type="PANTHER" id="PTHR39159:SF1">
    <property type="entry name" value="UPF0374 PROTEIN YGAC"/>
    <property type="match status" value="1"/>
</dbReference>